<organism evidence="2">
    <name type="scientific">Notodromas monacha</name>
    <dbReference type="NCBI Taxonomy" id="399045"/>
    <lineage>
        <taxon>Eukaryota</taxon>
        <taxon>Metazoa</taxon>
        <taxon>Ecdysozoa</taxon>
        <taxon>Arthropoda</taxon>
        <taxon>Crustacea</taxon>
        <taxon>Oligostraca</taxon>
        <taxon>Ostracoda</taxon>
        <taxon>Podocopa</taxon>
        <taxon>Podocopida</taxon>
        <taxon>Cypridocopina</taxon>
        <taxon>Cypridoidea</taxon>
        <taxon>Cyprididae</taxon>
        <taxon>Notodromas</taxon>
    </lineage>
</organism>
<name>A0A7R9BHB7_9CRUS</name>
<dbReference type="Proteomes" id="UP000678499">
    <property type="component" value="Unassembled WGS sequence"/>
</dbReference>
<dbReference type="InterPro" id="IPR004119">
    <property type="entry name" value="EcKL"/>
</dbReference>
<keyword evidence="3" id="KW-1185">Reference proteome</keyword>
<dbReference type="SUPFAM" id="SSF56112">
    <property type="entry name" value="Protein kinase-like (PK-like)"/>
    <property type="match status" value="1"/>
</dbReference>
<dbReference type="OrthoDB" id="8250698at2759"/>
<dbReference type="EMBL" id="CAJPEX010000170">
    <property type="protein sequence ID" value="CAG0913915.1"/>
    <property type="molecule type" value="Genomic_DNA"/>
</dbReference>
<evidence type="ECO:0000313" key="2">
    <source>
        <dbReference type="EMBL" id="CAD7273763.1"/>
    </source>
</evidence>
<sequence length="428" mass="49052">MAIIDKLWLKKVINHSKLHEGEVNVCHYVVSKGLSKGENYASLTYRCAVVYQVQNEGQEERRLDLFIKTLPFGEQHKAAMEEFGAFVREAAFYQELLPDMRKNVDDVGAPKWCYPDAPICVFSQKDGPDATIVMLDLSLLGYRVGDRQNGVTEDEARIALRSLAKFHANGIEIARKLGSDYNSSAKYPDILKPPFDSNVMRDFMKGNLVFRHMENSLRKIPGHEAKADRLKKYLDNTCVDGAERLLLMRQFKGNPALNTYQLGDCWVNNMMFRDGDDEKGNKRVRGIRQLDFQLVQAGSLFPDLHYFFGSSTNIELRRKTKTLLKEEYYPVLFQVLSELKAPLKPTDYTFDDFWKEFQAGKEFTLLTGMFVLPIIMARKDDIPDYQENDLAIEDFQSMTEGVMAGESSHKILERFADIVQEMIDDGVI</sequence>
<dbReference type="PANTHER" id="PTHR11012">
    <property type="entry name" value="PROTEIN KINASE-LIKE DOMAIN-CONTAINING"/>
    <property type="match status" value="1"/>
</dbReference>
<feature type="domain" description="CHK kinase-like" evidence="1">
    <location>
        <begin position="132"/>
        <end position="338"/>
    </location>
</feature>
<evidence type="ECO:0000259" key="1">
    <source>
        <dbReference type="SMART" id="SM00587"/>
    </source>
</evidence>
<accession>A0A7R9BHB7</accession>
<evidence type="ECO:0000313" key="3">
    <source>
        <dbReference type="Proteomes" id="UP000678499"/>
    </source>
</evidence>
<protein>
    <recommendedName>
        <fullName evidence="1">CHK kinase-like domain-containing protein</fullName>
    </recommendedName>
</protein>
<dbReference type="EMBL" id="OA882207">
    <property type="protein sequence ID" value="CAD7273763.1"/>
    <property type="molecule type" value="Genomic_DNA"/>
</dbReference>
<dbReference type="InterPro" id="IPR011009">
    <property type="entry name" value="Kinase-like_dom_sf"/>
</dbReference>
<dbReference type="SMART" id="SM00587">
    <property type="entry name" value="CHK"/>
    <property type="match status" value="1"/>
</dbReference>
<dbReference type="Pfam" id="PF02958">
    <property type="entry name" value="EcKL"/>
    <property type="match status" value="1"/>
</dbReference>
<dbReference type="InterPro" id="IPR015897">
    <property type="entry name" value="CHK_kinase-like"/>
</dbReference>
<dbReference type="PANTHER" id="PTHR11012:SF30">
    <property type="entry name" value="PROTEIN KINASE-LIKE DOMAIN-CONTAINING"/>
    <property type="match status" value="1"/>
</dbReference>
<proteinExistence type="predicted"/>
<reference evidence="2" key="1">
    <citation type="submission" date="2020-11" db="EMBL/GenBank/DDBJ databases">
        <authorList>
            <person name="Tran Van P."/>
        </authorList>
    </citation>
    <scope>NUCLEOTIDE SEQUENCE</scope>
</reference>
<gene>
    <name evidence="2" type="ORF">NMOB1V02_LOCUS1634</name>
</gene>
<dbReference type="AlphaFoldDB" id="A0A7R9BHB7"/>